<evidence type="ECO:0000313" key="2">
    <source>
        <dbReference type="Proteomes" id="UP001500724"/>
    </source>
</evidence>
<name>A0ABN1HBS8_9ACTN</name>
<dbReference type="Proteomes" id="UP001500724">
    <property type="component" value="Unassembled WGS sequence"/>
</dbReference>
<evidence type="ECO:0000313" key="1">
    <source>
        <dbReference type="EMBL" id="GAA0637183.1"/>
    </source>
</evidence>
<proteinExistence type="predicted"/>
<dbReference type="RefSeq" id="WP_343998289.1">
    <property type="nucleotide sequence ID" value="NZ_BAAAGU010000009.1"/>
</dbReference>
<gene>
    <name evidence="1" type="ORF">GCM10009535_11870</name>
</gene>
<comment type="caution">
    <text evidence="1">The sequence shown here is derived from an EMBL/GenBank/DDBJ whole genome shotgun (WGS) entry which is preliminary data.</text>
</comment>
<organism evidence="1 2">
    <name type="scientific">Streptomyces thermocarboxydovorans</name>
    <dbReference type="NCBI Taxonomy" id="59298"/>
    <lineage>
        <taxon>Bacteria</taxon>
        <taxon>Bacillati</taxon>
        <taxon>Actinomycetota</taxon>
        <taxon>Actinomycetes</taxon>
        <taxon>Kitasatosporales</taxon>
        <taxon>Streptomycetaceae</taxon>
        <taxon>Streptomyces</taxon>
    </lineage>
</organism>
<protein>
    <submittedName>
        <fullName evidence="1">Uncharacterized protein</fullName>
    </submittedName>
</protein>
<dbReference type="EMBL" id="BAAAGU010000009">
    <property type="protein sequence ID" value="GAA0637183.1"/>
    <property type="molecule type" value="Genomic_DNA"/>
</dbReference>
<reference evidence="1 2" key="1">
    <citation type="journal article" date="2019" name="Int. J. Syst. Evol. Microbiol.">
        <title>The Global Catalogue of Microorganisms (GCM) 10K type strain sequencing project: providing services to taxonomists for standard genome sequencing and annotation.</title>
        <authorList>
            <consortium name="The Broad Institute Genomics Platform"/>
            <consortium name="The Broad Institute Genome Sequencing Center for Infectious Disease"/>
            <person name="Wu L."/>
            <person name="Ma J."/>
        </authorList>
    </citation>
    <scope>NUCLEOTIDE SEQUENCE [LARGE SCALE GENOMIC DNA]</scope>
    <source>
        <strain evidence="1 2">JCM 10367</strain>
    </source>
</reference>
<keyword evidence="2" id="KW-1185">Reference proteome</keyword>
<sequence length="196" mass="20924">MPTQDPYGQGINLISLTDAPDMAKAISDLAAGVIPRGVMRFASASARGAAIPTPEEGMVTYLLDSNRIEMYNGSAWVTPEPSLVTGTTGLSAAAGWSVNYFNGVRQGRVTSIDFYMTRTGANLTPTNGNINDVVAATVPTSWRPTHAIVNACWDSGFAHGGFILDTNGVVTIRTASYVIETGHNLRFQCTFLRTVF</sequence>
<accession>A0ABN1HBS8</accession>